<dbReference type="SMART" id="SM00320">
    <property type="entry name" value="WD40"/>
    <property type="match status" value="5"/>
</dbReference>
<dbReference type="SUPFAM" id="SSF50978">
    <property type="entry name" value="WD40 repeat-like"/>
    <property type="match status" value="1"/>
</dbReference>
<accession>A0A0N4ZV55</accession>
<dbReference type="CDD" id="cd00200">
    <property type="entry name" value="WD40"/>
    <property type="match status" value="1"/>
</dbReference>
<dbReference type="InterPro" id="IPR015943">
    <property type="entry name" value="WD40/YVTN_repeat-like_dom_sf"/>
</dbReference>
<evidence type="ECO:0000256" key="7">
    <source>
        <dbReference type="ARBA" id="ARBA00023242"/>
    </source>
</evidence>
<keyword evidence="7" id="KW-0539">Nucleus</keyword>
<evidence type="ECO:0000256" key="1">
    <source>
        <dbReference type="ARBA" id="ARBA00004123"/>
    </source>
</evidence>
<evidence type="ECO:0000256" key="9">
    <source>
        <dbReference type="SAM" id="MobiDB-lite"/>
    </source>
</evidence>
<dbReference type="PROSITE" id="PS50294">
    <property type="entry name" value="WD_REPEATS_REGION"/>
    <property type="match status" value="3"/>
</dbReference>
<comment type="subcellular location">
    <subcellularLocation>
        <location evidence="1">Nucleus</location>
    </subcellularLocation>
</comment>
<keyword evidence="5" id="KW-0805">Transcription regulation</keyword>
<dbReference type="Gene3D" id="1.25.40.500">
    <property type="entry name" value="TFIID subunit TAF5, NTD2 domain"/>
    <property type="match status" value="1"/>
</dbReference>
<dbReference type="InterPro" id="IPR006594">
    <property type="entry name" value="LisH"/>
</dbReference>
<dbReference type="WBParaSite" id="PTRK_0001246500.1">
    <property type="protein sequence ID" value="PTRK_0001246500.1"/>
    <property type="gene ID" value="PTRK_0001246500"/>
</dbReference>
<keyword evidence="4" id="KW-0677">Repeat</keyword>
<evidence type="ECO:0000256" key="5">
    <source>
        <dbReference type="ARBA" id="ARBA00023015"/>
    </source>
</evidence>
<feature type="repeat" description="WD" evidence="8">
    <location>
        <begin position="382"/>
        <end position="413"/>
    </location>
</feature>
<feature type="repeat" description="WD" evidence="8">
    <location>
        <begin position="507"/>
        <end position="548"/>
    </location>
</feature>
<dbReference type="InterPro" id="IPR036322">
    <property type="entry name" value="WD40_repeat_dom_sf"/>
</dbReference>
<comment type="similarity">
    <text evidence="2">Belongs to the WD repeat TAF5 family.</text>
</comment>
<organism evidence="11 12">
    <name type="scientific">Parastrongyloides trichosuri</name>
    <name type="common">Possum-specific nematode worm</name>
    <dbReference type="NCBI Taxonomy" id="131310"/>
    <lineage>
        <taxon>Eukaryota</taxon>
        <taxon>Metazoa</taxon>
        <taxon>Ecdysozoa</taxon>
        <taxon>Nematoda</taxon>
        <taxon>Chromadorea</taxon>
        <taxon>Rhabditida</taxon>
        <taxon>Tylenchina</taxon>
        <taxon>Panagrolaimomorpha</taxon>
        <taxon>Strongyloidoidea</taxon>
        <taxon>Strongyloididae</taxon>
        <taxon>Parastrongyloides</taxon>
    </lineage>
</organism>
<dbReference type="InterPro" id="IPR007582">
    <property type="entry name" value="TFIID_NTD2"/>
</dbReference>
<evidence type="ECO:0000256" key="8">
    <source>
        <dbReference type="PROSITE-ProRule" id="PRU00221"/>
    </source>
</evidence>
<keyword evidence="6" id="KW-0804">Transcription</keyword>
<dbReference type="PROSITE" id="PS00678">
    <property type="entry name" value="WD_REPEATS_1"/>
    <property type="match status" value="2"/>
</dbReference>
<sequence length="639" mass="72093">MMSSNEIVNPSSSLEEISLTPENLQSILSLLRKNGLVQTEESLTKEAGHLLKSVNGVDDSQNDEIYLDKVSSEFEGLLDHIHKSPDYLKGDLATLIYPMFVYLFIDMIHDEKISIATTFFDKYKRNVPEWYHDQIYMLSSIKSKIQAQNCEIIQILTSSKFTVRVSKQSMKNIENLMNLFPMLQKIEKERIKIDNYDQGQKHLSTLECELGGYLGQSGTGEKSDKKYKVLYGTLKEDITDSFASDKKRQKMKEGKENKKKDNVTPALDRIPLPALTESMKSDRRAAQKEYQKRCRLSKDQPPSVCMYTFLNGRKGVCSVDITEDSHIVAAGLFDSRIYVTSIADDEMKMIKPISELEELDQDDLIKDEDLYDGSKTSKNFYMYGHSGPVYSVCFSPDKKLLISSSHDNTIRLWCLGLRKNLVVYHTTTPVFQVQFCQRGGYFATACAGNTAMIWSTDRLQPLRIFSEPLSDISCIDYHPNCNYLIGGSDDRYVRVWDILNGSCVKTFGGHKGNITGVKVSPCGRFIASTSSDGALIIWDMGTSKMIAYQSIEASNTMAAISFSRDSEIVAVNSPYHGISFFSMESLRHSNNSSNDATTTDQRLNPKGFHLYSYATKNTPLLGIHFTRRNLVIGLGAFNQ</sequence>
<keyword evidence="11" id="KW-1185">Reference proteome</keyword>
<proteinExistence type="inferred from homology"/>
<dbReference type="Pfam" id="PF00400">
    <property type="entry name" value="WD40"/>
    <property type="match status" value="4"/>
</dbReference>
<dbReference type="PANTHER" id="PTHR19879">
    <property type="entry name" value="TRANSCRIPTION INITIATION FACTOR TFIID"/>
    <property type="match status" value="1"/>
</dbReference>
<dbReference type="SUPFAM" id="SSF160897">
    <property type="entry name" value="Taf5 N-terminal domain-like"/>
    <property type="match status" value="1"/>
</dbReference>
<evidence type="ECO:0000256" key="6">
    <source>
        <dbReference type="ARBA" id="ARBA00023163"/>
    </source>
</evidence>
<dbReference type="Proteomes" id="UP000038045">
    <property type="component" value="Unplaced"/>
</dbReference>
<evidence type="ECO:0000259" key="10">
    <source>
        <dbReference type="Pfam" id="PF04494"/>
    </source>
</evidence>
<evidence type="ECO:0000256" key="3">
    <source>
        <dbReference type="ARBA" id="ARBA00022574"/>
    </source>
</evidence>
<dbReference type="Gene3D" id="2.130.10.10">
    <property type="entry name" value="YVTN repeat-like/Quinoprotein amine dehydrogenase"/>
    <property type="match status" value="2"/>
</dbReference>
<evidence type="ECO:0000313" key="11">
    <source>
        <dbReference type="Proteomes" id="UP000038045"/>
    </source>
</evidence>
<dbReference type="PANTHER" id="PTHR19879:SF1">
    <property type="entry name" value="CANNONBALL-RELATED"/>
    <property type="match status" value="1"/>
</dbReference>
<dbReference type="InterPro" id="IPR020472">
    <property type="entry name" value="WD40_PAC1"/>
</dbReference>
<name>A0A0N4ZV55_PARTI</name>
<feature type="repeat" description="WD" evidence="8">
    <location>
        <begin position="465"/>
        <end position="506"/>
    </location>
</feature>
<feature type="compositionally biased region" description="Basic and acidic residues" evidence="9">
    <location>
        <begin position="279"/>
        <end position="294"/>
    </location>
</feature>
<feature type="compositionally biased region" description="Basic and acidic residues" evidence="9">
    <location>
        <begin position="245"/>
        <end position="262"/>
    </location>
</feature>
<dbReference type="PROSITE" id="PS50896">
    <property type="entry name" value="LISH"/>
    <property type="match status" value="1"/>
</dbReference>
<evidence type="ECO:0000313" key="12">
    <source>
        <dbReference type="WBParaSite" id="PTRK_0001246500.1"/>
    </source>
</evidence>
<feature type="region of interest" description="Disordered" evidence="9">
    <location>
        <begin position="245"/>
        <end position="294"/>
    </location>
</feature>
<dbReference type="InterPro" id="IPR037264">
    <property type="entry name" value="TFIID_NTD2_sf"/>
</dbReference>
<dbReference type="STRING" id="131310.A0A0N4ZV55"/>
<dbReference type="InterPro" id="IPR001680">
    <property type="entry name" value="WD40_rpt"/>
</dbReference>
<protein>
    <submittedName>
        <fullName evidence="12">LisH domain-containing protein</fullName>
    </submittedName>
</protein>
<dbReference type="GO" id="GO:0005669">
    <property type="term" value="C:transcription factor TFIID complex"/>
    <property type="evidence" value="ECO:0007669"/>
    <property type="project" value="TreeGrafter"/>
</dbReference>
<dbReference type="Pfam" id="PF04494">
    <property type="entry name" value="TFIID_NTD2"/>
    <property type="match status" value="1"/>
</dbReference>
<dbReference type="InterPro" id="IPR019775">
    <property type="entry name" value="WD40_repeat_CS"/>
</dbReference>
<evidence type="ECO:0000256" key="2">
    <source>
        <dbReference type="ARBA" id="ARBA00009435"/>
    </source>
</evidence>
<feature type="domain" description="TFIID subunit TAF5 NTD2" evidence="10">
    <location>
        <begin position="68"/>
        <end position="174"/>
    </location>
</feature>
<reference evidence="12" key="1">
    <citation type="submission" date="2017-02" db="UniProtKB">
        <authorList>
            <consortium name="WormBaseParasite"/>
        </authorList>
    </citation>
    <scope>IDENTIFICATION</scope>
</reference>
<dbReference type="GO" id="GO:0016251">
    <property type="term" value="F:RNA polymerase II general transcription initiation factor activity"/>
    <property type="evidence" value="ECO:0007669"/>
    <property type="project" value="TreeGrafter"/>
</dbReference>
<dbReference type="PRINTS" id="PR00320">
    <property type="entry name" value="GPROTEINBRPT"/>
</dbReference>
<dbReference type="PROSITE" id="PS50082">
    <property type="entry name" value="WD_REPEATS_2"/>
    <property type="match status" value="3"/>
</dbReference>
<keyword evidence="3 8" id="KW-0853">WD repeat</keyword>
<dbReference type="AlphaFoldDB" id="A0A0N4ZV55"/>
<evidence type="ECO:0000256" key="4">
    <source>
        <dbReference type="ARBA" id="ARBA00022737"/>
    </source>
</evidence>
<dbReference type="GO" id="GO:0006367">
    <property type="term" value="P:transcription initiation at RNA polymerase II promoter"/>
    <property type="evidence" value="ECO:0007669"/>
    <property type="project" value="TreeGrafter"/>
</dbReference>